<evidence type="ECO:0000256" key="4">
    <source>
        <dbReference type="ARBA" id="ARBA00022490"/>
    </source>
</evidence>
<keyword evidence="9" id="KW-0712">Selenocysteine</keyword>
<evidence type="ECO:0000256" key="5">
    <source>
        <dbReference type="ARBA" id="ARBA00022588"/>
    </source>
</evidence>
<evidence type="ECO:0000256" key="1">
    <source>
        <dbReference type="ARBA" id="ARBA00001947"/>
    </source>
</evidence>
<keyword evidence="18" id="KW-1185">Reference proteome</keyword>
<evidence type="ECO:0000256" key="10">
    <source>
        <dbReference type="ARBA" id="ARBA00023002"/>
    </source>
</evidence>
<evidence type="ECO:0000256" key="13">
    <source>
        <dbReference type="ARBA" id="ARBA00046083"/>
    </source>
</evidence>
<reference evidence="17" key="1">
    <citation type="submission" date="2021-01" db="EMBL/GenBank/DDBJ databases">
        <authorList>
            <consortium name="Genoscope - CEA"/>
            <person name="William W."/>
        </authorList>
    </citation>
    <scope>NUCLEOTIDE SEQUENCE</scope>
</reference>
<evidence type="ECO:0000256" key="11">
    <source>
        <dbReference type="ARBA" id="ARBA00023212"/>
    </source>
</evidence>
<evidence type="ECO:0000256" key="15">
    <source>
        <dbReference type="ARBA" id="ARBA00049261"/>
    </source>
</evidence>
<dbReference type="GO" id="GO:0006979">
    <property type="term" value="P:response to oxidative stress"/>
    <property type="evidence" value="ECO:0007669"/>
    <property type="project" value="InterPro"/>
</dbReference>
<dbReference type="Proteomes" id="UP000688137">
    <property type="component" value="Unassembled WGS sequence"/>
</dbReference>
<evidence type="ECO:0000259" key="16">
    <source>
        <dbReference type="PROSITE" id="PS51790"/>
    </source>
</evidence>
<comment type="catalytic activity">
    <reaction evidence="14">
        <text>L-methionyl-[protein] + [thioredoxin]-disulfide + H2O = L-methionyl-(R)-S-oxide-[protein] + [thioredoxin]-dithiol</text>
        <dbReference type="Rhea" id="RHEA:24164"/>
        <dbReference type="Rhea" id="RHEA-COMP:10698"/>
        <dbReference type="Rhea" id="RHEA-COMP:10700"/>
        <dbReference type="Rhea" id="RHEA-COMP:12313"/>
        <dbReference type="Rhea" id="RHEA-COMP:12314"/>
        <dbReference type="ChEBI" id="CHEBI:15377"/>
        <dbReference type="ChEBI" id="CHEBI:16044"/>
        <dbReference type="ChEBI" id="CHEBI:29950"/>
        <dbReference type="ChEBI" id="CHEBI:45764"/>
        <dbReference type="ChEBI" id="CHEBI:50058"/>
        <dbReference type="EC" id="1.8.4.12"/>
    </reaction>
</comment>
<dbReference type="GO" id="GO:0030091">
    <property type="term" value="P:protein repair"/>
    <property type="evidence" value="ECO:0007669"/>
    <property type="project" value="InterPro"/>
</dbReference>
<feature type="domain" description="MsrB" evidence="16">
    <location>
        <begin position="22"/>
        <end position="147"/>
    </location>
</feature>
<dbReference type="Pfam" id="PF01641">
    <property type="entry name" value="SelR"/>
    <property type="match status" value="1"/>
</dbReference>
<keyword evidence="5" id="KW-0399">Innate immunity</keyword>
<sequence>MKIKFQFSKIIEAINRNLIKPKQKIEIRLDRLSMDPHRYWIAVAKGMERPFTGEFWNHDQQGVYQCFHCQNTLFQSDYKYQSQTGYASFFKHHKNSVKTIETKEKYRYSALQCMNCQSYIGQISKDGPPPTFLRYSINSSALKFYQPKKNQTNLNQSQK</sequence>
<dbReference type="GO" id="GO:0046872">
    <property type="term" value="F:metal ion binding"/>
    <property type="evidence" value="ECO:0007669"/>
    <property type="project" value="UniProtKB-KW"/>
</dbReference>
<comment type="cofactor">
    <cofactor evidence="1">
        <name>Zn(2+)</name>
        <dbReference type="ChEBI" id="CHEBI:29105"/>
    </cofactor>
</comment>
<protein>
    <recommendedName>
        <fullName evidence="16">MsrB domain-containing protein</fullName>
    </recommendedName>
</protein>
<dbReference type="GO" id="GO:0005634">
    <property type="term" value="C:nucleus"/>
    <property type="evidence" value="ECO:0007669"/>
    <property type="project" value="UniProtKB-SubCell"/>
</dbReference>
<dbReference type="AlphaFoldDB" id="A0A8S1K2H6"/>
<dbReference type="FunFam" id="2.170.150.20:FF:000008">
    <property type="entry name" value="methionine-R-sulfoxide reductase B1"/>
    <property type="match status" value="1"/>
</dbReference>
<dbReference type="PANTHER" id="PTHR10173">
    <property type="entry name" value="METHIONINE SULFOXIDE REDUCTASE"/>
    <property type="match status" value="1"/>
</dbReference>
<keyword evidence="7" id="KW-0862">Zinc</keyword>
<keyword evidence="8" id="KW-0391">Immunity</keyword>
<proteinExistence type="predicted"/>
<dbReference type="InterPro" id="IPR028427">
    <property type="entry name" value="Met_Sox_Rdtase_MsrB"/>
</dbReference>
<evidence type="ECO:0000313" key="18">
    <source>
        <dbReference type="Proteomes" id="UP000688137"/>
    </source>
</evidence>
<dbReference type="EMBL" id="CAJJDM010000007">
    <property type="protein sequence ID" value="CAD8046446.1"/>
    <property type="molecule type" value="Genomic_DNA"/>
</dbReference>
<dbReference type="GO" id="GO:0005737">
    <property type="term" value="C:cytoplasm"/>
    <property type="evidence" value="ECO:0007669"/>
    <property type="project" value="TreeGrafter"/>
</dbReference>
<dbReference type="OMA" id="MDPHRYW"/>
<evidence type="ECO:0000256" key="2">
    <source>
        <dbReference type="ARBA" id="ARBA00004123"/>
    </source>
</evidence>
<gene>
    <name evidence="17" type="ORF">PPRIM_AZ9-3.1.T0100356</name>
</gene>
<dbReference type="GO" id="GO:0045087">
    <property type="term" value="P:innate immune response"/>
    <property type="evidence" value="ECO:0007669"/>
    <property type="project" value="UniProtKB-KW"/>
</dbReference>
<comment type="catalytic activity">
    <reaction evidence="15">
        <text>[thioredoxin]-disulfide + L-methionine + H2O = L-methionine (R)-S-oxide + [thioredoxin]-dithiol</text>
        <dbReference type="Rhea" id="RHEA:21260"/>
        <dbReference type="Rhea" id="RHEA-COMP:10698"/>
        <dbReference type="Rhea" id="RHEA-COMP:10700"/>
        <dbReference type="ChEBI" id="CHEBI:15377"/>
        <dbReference type="ChEBI" id="CHEBI:29950"/>
        <dbReference type="ChEBI" id="CHEBI:50058"/>
        <dbReference type="ChEBI" id="CHEBI:57844"/>
        <dbReference type="ChEBI" id="CHEBI:58773"/>
        <dbReference type="EC" id="1.8.4.14"/>
    </reaction>
</comment>
<dbReference type="PROSITE" id="PS51790">
    <property type="entry name" value="MSRB"/>
    <property type="match status" value="1"/>
</dbReference>
<keyword evidence="12" id="KW-0539">Nucleus</keyword>
<keyword evidence="10" id="KW-0560">Oxidoreductase</keyword>
<evidence type="ECO:0000256" key="6">
    <source>
        <dbReference type="ARBA" id="ARBA00022723"/>
    </source>
</evidence>
<evidence type="ECO:0000256" key="12">
    <source>
        <dbReference type="ARBA" id="ARBA00023242"/>
    </source>
</evidence>
<keyword evidence="6" id="KW-0479">Metal-binding</keyword>
<keyword evidence="11" id="KW-0206">Cytoskeleton</keyword>
<accession>A0A8S1K2H6</accession>
<evidence type="ECO:0000256" key="14">
    <source>
        <dbReference type="ARBA" id="ARBA00048488"/>
    </source>
</evidence>
<dbReference type="GO" id="GO:0005856">
    <property type="term" value="C:cytoskeleton"/>
    <property type="evidence" value="ECO:0007669"/>
    <property type="project" value="UniProtKB-SubCell"/>
</dbReference>
<evidence type="ECO:0000256" key="8">
    <source>
        <dbReference type="ARBA" id="ARBA00022859"/>
    </source>
</evidence>
<evidence type="ECO:0000256" key="7">
    <source>
        <dbReference type="ARBA" id="ARBA00022833"/>
    </source>
</evidence>
<organism evidence="17 18">
    <name type="scientific">Paramecium primaurelia</name>
    <dbReference type="NCBI Taxonomy" id="5886"/>
    <lineage>
        <taxon>Eukaryota</taxon>
        <taxon>Sar</taxon>
        <taxon>Alveolata</taxon>
        <taxon>Ciliophora</taxon>
        <taxon>Intramacronucleata</taxon>
        <taxon>Oligohymenophorea</taxon>
        <taxon>Peniculida</taxon>
        <taxon>Parameciidae</taxon>
        <taxon>Paramecium</taxon>
    </lineage>
</organism>
<dbReference type="GO" id="GO:0033745">
    <property type="term" value="F:L-methionine-(R)-S-oxide reductase activity"/>
    <property type="evidence" value="ECO:0007669"/>
    <property type="project" value="UniProtKB-EC"/>
</dbReference>
<evidence type="ECO:0000256" key="9">
    <source>
        <dbReference type="ARBA" id="ARBA00022933"/>
    </source>
</evidence>
<evidence type="ECO:0000256" key="3">
    <source>
        <dbReference type="ARBA" id="ARBA00004245"/>
    </source>
</evidence>
<dbReference type="InterPro" id="IPR002579">
    <property type="entry name" value="Met_Sox_Rdtase_MsrB_dom"/>
</dbReference>
<comment type="subcellular location">
    <subcellularLocation>
        <location evidence="3">Cytoplasm</location>
        <location evidence="3">Cytoskeleton</location>
    </subcellularLocation>
    <subcellularLocation>
        <location evidence="2">Nucleus</location>
    </subcellularLocation>
</comment>
<evidence type="ECO:0000313" key="17">
    <source>
        <dbReference type="EMBL" id="CAD8046446.1"/>
    </source>
</evidence>
<name>A0A8S1K2H6_PARPR</name>
<dbReference type="PANTHER" id="PTHR10173:SF52">
    <property type="entry name" value="METHIONINE-R-SULFOXIDE REDUCTASE B1"/>
    <property type="match status" value="1"/>
</dbReference>
<comment type="caution">
    <text evidence="17">The sequence shown here is derived from an EMBL/GenBank/DDBJ whole genome shotgun (WGS) entry which is preliminary data.</text>
</comment>
<keyword evidence="4" id="KW-0963">Cytoplasm</keyword>
<dbReference type="GO" id="GO:0033743">
    <property type="term" value="F:peptide-methionine (R)-S-oxide reductase activity"/>
    <property type="evidence" value="ECO:0007669"/>
    <property type="project" value="UniProtKB-EC"/>
</dbReference>
<comment type="function">
    <text evidence="13">Methionine-sulfoxide reductase that specifically reduces methionine (R)-sulfoxide back to methionine. While in many cases, methionine oxidation is the result of random oxidation following oxidative stress, methionine oxidation is also a post-translational modification that takes place on specific residue. Acts as a regulator of actin assembly by reducing methionine (R)-sulfoxide mediated by MICALs (MICAL1, MICAL2 or MICAL3) on actin, thereby promoting filament repolymerization. Plays a role in innate immunity by reducing oxidized actin, leading to actin repolymerization in macrophages.</text>
</comment>